<dbReference type="Proteomes" id="UP000659654">
    <property type="component" value="Unassembled WGS sequence"/>
</dbReference>
<dbReference type="OrthoDB" id="5912719at2759"/>
<evidence type="ECO:0000313" key="6">
    <source>
        <dbReference type="Proteomes" id="UP000659654"/>
    </source>
</evidence>
<sequence length="577" mass="61984">MKIRSLLLILGILGLVHADLPSCLRARCSHCNISFIAQMCPNTCNQCGVDIPHISKPTAHAVGPSSRIAAHGQPNYAGVAPLQNIPPPGPVTQTSHAYSYGGYGNAQNNIPQARQLPYSSQPQSQATQYGHSYQQEQTAPFASAPQQQPSGPVQPPPAFQQPQQPYYQQPQQPFGGFPAQPQPFGAPAPQASGAGPAAPGAQAASLGVTPAPALFNPFQPFLGQSFQAQQPFNPFAFPTLPPAATLAPFTPAPPLTAPTMPPLFTLPTPPPPTPAPATFPQQPGYSAGQQQSYGPQGGQQQFQGQGQQPQQSQQGFQQAQSSQQGYQQPQSFQQPQPAQQNFQQPQPAQQNFQQPQPAQRNFQQPQPTYPQGQNQVQPAEEQRPRQVYTQPAQVQPQAPQPSQYQQPAPQPAAPQPSTSIDATPVQIEKNNYVSPNTKSAFGGAGAGAGTCPKQPNWEPCISKDLANERFKNCCQRLGEGCSQLCSYDSTLTTIQLAVLTGRCPISKVADMMVCASGYEDATPCCQAYNVFEPGFEHCRPYCNPAAGLPNDGMLAEKYRCLGKLSQIQRCFYVSQRP</sequence>
<feature type="signal peptide" evidence="2">
    <location>
        <begin position="1"/>
        <end position="18"/>
    </location>
</feature>
<gene>
    <name evidence="4" type="ORF">BXYJ_LOCUS3350</name>
</gene>
<feature type="compositionally biased region" description="Low complexity" evidence="1">
    <location>
        <begin position="386"/>
        <end position="407"/>
    </location>
</feature>
<reference evidence="7" key="1">
    <citation type="submission" date="2016-11" db="UniProtKB">
        <authorList>
            <consortium name="WormBaseParasite"/>
        </authorList>
    </citation>
    <scope>IDENTIFICATION</scope>
</reference>
<feature type="domain" description="Domain of unknown function DB" evidence="3">
    <location>
        <begin position="473"/>
        <end position="571"/>
    </location>
</feature>
<keyword evidence="2" id="KW-0732">Signal</keyword>
<dbReference type="EMBL" id="CAJFCV020000002">
    <property type="protein sequence ID" value="CAG9094071.1"/>
    <property type="molecule type" value="Genomic_DNA"/>
</dbReference>
<reference evidence="4" key="2">
    <citation type="submission" date="2020-09" db="EMBL/GenBank/DDBJ databases">
        <authorList>
            <person name="Kikuchi T."/>
        </authorList>
    </citation>
    <scope>NUCLEOTIDE SEQUENCE</scope>
    <source>
        <strain evidence="4">Ka4C1</strain>
    </source>
</reference>
<dbReference type="WBParaSite" id="BXY_1073100.1">
    <property type="protein sequence ID" value="BXY_1073100.1"/>
    <property type="gene ID" value="BXY_1073100"/>
</dbReference>
<evidence type="ECO:0000313" key="4">
    <source>
        <dbReference type="EMBL" id="CAD5214078.1"/>
    </source>
</evidence>
<feature type="compositionally biased region" description="Low complexity" evidence="1">
    <location>
        <begin position="187"/>
        <end position="204"/>
    </location>
</feature>
<evidence type="ECO:0000256" key="1">
    <source>
        <dbReference type="SAM" id="MobiDB-lite"/>
    </source>
</evidence>
<accession>A0A1I7SCH9</accession>
<feature type="compositionally biased region" description="Low complexity" evidence="1">
    <location>
        <begin position="160"/>
        <end position="179"/>
    </location>
</feature>
<keyword evidence="6" id="KW-1185">Reference proteome</keyword>
<feature type="compositionally biased region" description="Low complexity" evidence="1">
    <location>
        <begin position="137"/>
        <end position="151"/>
    </location>
</feature>
<dbReference type="AlphaFoldDB" id="A0A1I7SCH9"/>
<feature type="compositionally biased region" description="Pro residues" evidence="1">
    <location>
        <begin position="267"/>
        <end position="277"/>
    </location>
</feature>
<feature type="compositionally biased region" description="Low complexity" evidence="1">
    <location>
        <begin position="278"/>
        <end position="366"/>
    </location>
</feature>
<dbReference type="Proteomes" id="UP000095284">
    <property type="component" value="Unplaced"/>
</dbReference>
<evidence type="ECO:0000256" key="2">
    <source>
        <dbReference type="SAM" id="SignalP"/>
    </source>
</evidence>
<dbReference type="eggNOG" id="ENOG502RYMF">
    <property type="taxonomic scope" value="Eukaryota"/>
</dbReference>
<dbReference type="Pfam" id="PF01682">
    <property type="entry name" value="DB"/>
    <property type="match status" value="1"/>
</dbReference>
<feature type="compositionally biased region" description="Polar residues" evidence="1">
    <location>
        <begin position="105"/>
        <end position="136"/>
    </location>
</feature>
<feature type="region of interest" description="Disordered" evidence="1">
    <location>
        <begin position="79"/>
        <end position="204"/>
    </location>
</feature>
<evidence type="ECO:0000313" key="5">
    <source>
        <dbReference type="Proteomes" id="UP000095284"/>
    </source>
</evidence>
<feature type="compositionally biased region" description="Low complexity" evidence="1">
    <location>
        <begin position="240"/>
        <end position="249"/>
    </location>
</feature>
<feature type="compositionally biased region" description="Pro residues" evidence="1">
    <location>
        <begin position="250"/>
        <end position="261"/>
    </location>
</feature>
<evidence type="ECO:0000313" key="7">
    <source>
        <dbReference type="WBParaSite" id="BXY_1073100.1"/>
    </source>
</evidence>
<proteinExistence type="predicted"/>
<dbReference type="PANTHER" id="PTHR21679:SF6">
    <property type="entry name" value="DOMAIN OF UNKNOWN FUNCTION DB DOMAIN-CONTAINING PROTEIN"/>
    <property type="match status" value="1"/>
</dbReference>
<dbReference type="Proteomes" id="UP000582659">
    <property type="component" value="Unassembled WGS sequence"/>
</dbReference>
<feature type="region of interest" description="Disordered" evidence="1">
    <location>
        <begin position="240"/>
        <end position="420"/>
    </location>
</feature>
<name>A0A1I7SCH9_BURXY</name>
<evidence type="ECO:0000259" key="3">
    <source>
        <dbReference type="Pfam" id="PF01682"/>
    </source>
</evidence>
<dbReference type="InterPro" id="IPR002602">
    <property type="entry name" value="DB"/>
</dbReference>
<dbReference type="PANTHER" id="PTHR21679">
    <property type="entry name" value="DOMAIN OF UNKNOWN FUNCTION DB DOMAIN-CONTAINING PROTEIN-RELATED"/>
    <property type="match status" value="1"/>
</dbReference>
<organism evidence="5 7">
    <name type="scientific">Bursaphelenchus xylophilus</name>
    <name type="common">Pinewood nematode worm</name>
    <name type="synonym">Aphelenchoides xylophilus</name>
    <dbReference type="NCBI Taxonomy" id="6326"/>
    <lineage>
        <taxon>Eukaryota</taxon>
        <taxon>Metazoa</taxon>
        <taxon>Ecdysozoa</taxon>
        <taxon>Nematoda</taxon>
        <taxon>Chromadorea</taxon>
        <taxon>Rhabditida</taxon>
        <taxon>Tylenchina</taxon>
        <taxon>Tylenchomorpha</taxon>
        <taxon>Aphelenchoidea</taxon>
        <taxon>Aphelenchoididae</taxon>
        <taxon>Bursaphelenchus</taxon>
    </lineage>
</organism>
<protein>
    <submittedName>
        <fullName evidence="4">(pine wood nematode) hypothetical protein</fullName>
    </submittedName>
    <submittedName>
        <fullName evidence="7">DB domain-containing protein</fullName>
    </submittedName>
</protein>
<feature type="chain" id="PRO_5035359954" evidence="2">
    <location>
        <begin position="19"/>
        <end position="577"/>
    </location>
</feature>
<dbReference type="EMBL" id="CAJFDI010000002">
    <property type="protein sequence ID" value="CAD5214078.1"/>
    <property type="molecule type" value="Genomic_DNA"/>
</dbReference>